<dbReference type="InterPro" id="IPR043128">
    <property type="entry name" value="Rev_trsase/Diguanyl_cyclase"/>
</dbReference>
<dbReference type="Proteomes" id="UP000054359">
    <property type="component" value="Unassembled WGS sequence"/>
</dbReference>
<keyword evidence="4" id="KW-0378">Hydrolase</keyword>
<dbReference type="GO" id="GO:0003964">
    <property type="term" value="F:RNA-directed DNA polymerase activity"/>
    <property type="evidence" value="ECO:0007669"/>
    <property type="project" value="UniProtKB-KW"/>
</dbReference>
<evidence type="ECO:0000313" key="8">
    <source>
        <dbReference type="EMBL" id="KFM75796.1"/>
    </source>
</evidence>
<dbReference type="PANTHER" id="PTHR37984:SF5">
    <property type="entry name" value="PROTEIN NYNRIN-LIKE"/>
    <property type="match status" value="1"/>
</dbReference>
<keyword evidence="3" id="KW-0540">Nuclease</keyword>
<evidence type="ECO:0000256" key="5">
    <source>
        <dbReference type="ARBA" id="ARBA00022918"/>
    </source>
</evidence>
<dbReference type="CDD" id="cd09274">
    <property type="entry name" value="RNase_HI_RT_Ty3"/>
    <property type="match status" value="1"/>
</dbReference>
<dbReference type="STRING" id="407821.A0A087UEK7"/>
<reference evidence="8 9" key="1">
    <citation type="submission" date="2013-11" db="EMBL/GenBank/DDBJ databases">
        <title>Genome sequencing of Stegodyphus mimosarum.</title>
        <authorList>
            <person name="Bechsgaard J."/>
        </authorList>
    </citation>
    <scope>NUCLEOTIDE SEQUENCE [LARGE SCALE GENOMIC DNA]</scope>
</reference>
<dbReference type="FunFam" id="3.10.20.370:FF:000001">
    <property type="entry name" value="Retrovirus-related Pol polyprotein from transposon 17.6-like protein"/>
    <property type="match status" value="1"/>
</dbReference>
<evidence type="ECO:0000259" key="7">
    <source>
        <dbReference type="Pfam" id="PF17919"/>
    </source>
</evidence>
<accession>A0A087UEK7</accession>
<dbReference type="GO" id="GO:0004519">
    <property type="term" value="F:endonuclease activity"/>
    <property type="evidence" value="ECO:0007669"/>
    <property type="project" value="UniProtKB-KW"/>
</dbReference>
<dbReference type="FunFam" id="3.30.70.270:FF:000020">
    <property type="entry name" value="Transposon Tf2-6 polyprotein-like Protein"/>
    <property type="match status" value="1"/>
</dbReference>
<dbReference type="InterPro" id="IPR050951">
    <property type="entry name" value="Retrovirus_Pol_polyprotein"/>
</dbReference>
<feature type="non-terminal residue" evidence="8">
    <location>
        <position position="1"/>
    </location>
</feature>
<gene>
    <name evidence="8" type="ORF">X975_00217</name>
</gene>
<dbReference type="Gene3D" id="3.30.70.270">
    <property type="match status" value="1"/>
</dbReference>
<evidence type="ECO:0000256" key="3">
    <source>
        <dbReference type="ARBA" id="ARBA00022722"/>
    </source>
</evidence>
<dbReference type="SUPFAM" id="SSF56672">
    <property type="entry name" value="DNA/RNA polymerases"/>
    <property type="match status" value="1"/>
</dbReference>
<name>A0A087UEK7_STEMI</name>
<dbReference type="InterPro" id="IPR041577">
    <property type="entry name" value="RT_RNaseH_2"/>
</dbReference>
<proteinExistence type="predicted"/>
<dbReference type="OrthoDB" id="8060624at2759"/>
<keyword evidence="9" id="KW-1185">Reference proteome</keyword>
<sequence length="194" mass="22433">AVDVNHYGREPLLAFYKERKKGRFYRRFIQNFAHKALPLTELTKDKVTFKWTDEAQQAFDNLKAELLTQPILALPDFTKPFALCTDASNYALGAILGQEDENKFLHPICFASRKLKGPEINYSTVEKEALAVVWATAHFRQYLLGKSFTVYCDQASLSHVLKLKDPTSRIARWIMGLSQYDYKIVHKPFCCWSF</sequence>
<dbReference type="EC" id="2.7.7.49" evidence="1"/>
<evidence type="ECO:0000256" key="2">
    <source>
        <dbReference type="ARBA" id="ARBA00022695"/>
    </source>
</evidence>
<dbReference type="AlphaFoldDB" id="A0A087UEK7"/>
<keyword evidence="2" id="KW-0808">Transferase</keyword>
<keyword evidence="6" id="KW-0511">Multifunctional enzyme</keyword>
<dbReference type="PANTHER" id="PTHR37984">
    <property type="entry name" value="PROTEIN CBG26694"/>
    <property type="match status" value="1"/>
</dbReference>
<feature type="non-terminal residue" evidence="8">
    <location>
        <position position="194"/>
    </location>
</feature>
<dbReference type="InterPro" id="IPR043502">
    <property type="entry name" value="DNA/RNA_pol_sf"/>
</dbReference>
<feature type="domain" description="Reverse transcriptase/retrotransposon-derived protein RNase H-like" evidence="7">
    <location>
        <begin position="51"/>
        <end position="150"/>
    </location>
</feature>
<evidence type="ECO:0000256" key="6">
    <source>
        <dbReference type="ARBA" id="ARBA00023268"/>
    </source>
</evidence>
<keyword evidence="2" id="KW-0548">Nucleotidyltransferase</keyword>
<evidence type="ECO:0000256" key="4">
    <source>
        <dbReference type="ARBA" id="ARBA00022759"/>
    </source>
</evidence>
<protein>
    <recommendedName>
        <fullName evidence="1">RNA-directed DNA polymerase</fullName>
        <ecNumber evidence="1">2.7.7.49</ecNumber>
    </recommendedName>
</protein>
<evidence type="ECO:0000313" key="9">
    <source>
        <dbReference type="Proteomes" id="UP000054359"/>
    </source>
</evidence>
<dbReference type="OMA" id="EHWIERI"/>
<evidence type="ECO:0000256" key="1">
    <source>
        <dbReference type="ARBA" id="ARBA00012493"/>
    </source>
</evidence>
<organism evidence="8 9">
    <name type="scientific">Stegodyphus mimosarum</name>
    <name type="common">African social velvet spider</name>
    <dbReference type="NCBI Taxonomy" id="407821"/>
    <lineage>
        <taxon>Eukaryota</taxon>
        <taxon>Metazoa</taxon>
        <taxon>Ecdysozoa</taxon>
        <taxon>Arthropoda</taxon>
        <taxon>Chelicerata</taxon>
        <taxon>Arachnida</taxon>
        <taxon>Araneae</taxon>
        <taxon>Araneomorphae</taxon>
        <taxon>Entelegynae</taxon>
        <taxon>Eresoidea</taxon>
        <taxon>Eresidae</taxon>
        <taxon>Stegodyphus</taxon>
    </lineage>
</organism>
<dbReference type="Pfam" id="PF17919">
    <property type="entry name" value="RT_RNaseH_2"/>
    <property type="match status" value="1"/>
</dbReference>
<keyword evidence="5" id="KW-0695">RNA-directed DNA polymerase</keyword>
<dbReference type="EMBL" id="KK119478">
    <property type="protein sequence ID" value="KFM75796.1"/>
    <property type="molecule type" value="Genomic_DNA"/>
</dbReference>
<keyword evidence="4" id="KW-0255">Endonuclease</keyword>